<feature type="region of interest" description="Disordered" evidence="1">
    <location>
        <begin position="296"/>
        <end position="332"/>
    </location>
</feature>
<dbReference type="Pfam" id="PF21722">
    <property type="entry name" value="Gly_rich_2"/>
    <property type="match status" value="1"/>
</dbReference>
<dbReference type="InterPro" id="IPR009091">
    <property type="entry name" value="RCC1/BLIP-II"/>
</dbReference>
<sequence>MGQEIIKITSGTYHVCALLKDTTVKCFGHNSSGQLGNGSTTNSYDVPVDVKVSVSDVSPISGIWDINAGCYSTCLMVNKVPKCFGRNTAFQLGIANGGANVLYADTPTVNLPNDKEAVSVHVGCNTGHIVYSDNTVFSFGNNFEGTLGDGSTISGTNIIGGQDGENAVQMLFSFPSTSISAISGDYIESSGYGIHIFTSSGTFTVNSGTRDVEFIIIGGGGSGGIATSDCGGGGGGAGGYISSVVGELSGGGCSPVDKVTVTSGSYPIVVGAGGAAVVGHDIAGLNGGDSSAFGHTAIGGGGGSNRHTSPGKPKRKEEIIRSLECSSVVNNQ</sequence>
<dbReference type="SUPFAM" id="SSF50985">
    <property type="entry name" value="RCC1/BLIP-II"/>
    <property type="match status" value="1"/>
</dbReference>
<organism evidence="3 4">
    <name type="scientific">Chaetoceros tenuissimus</name>
    <dbReference type="NCBI Taxonomy" id="426638"/>
    <lineage>
        <taxon>Eukaryota</taxon>
        <taxon>Sar</taxon>
        <taxon>Stramenopiles</taxon>
        <taxon>Ochrophyta</taxon>
        <taxon>Bacillariophyta</taxon>
        <taxon>Coscinodiscophyceae</taxon>
        <taxon>Chaetocerotophycidae</taxon>
        <taxon>Chaetocerotales</taxon>
        <taxon>Chaetocerotaceae</taxon>
        <taxon>Chaetoceros</taxon>
    </lineage>
</organism>
<dbReference type="PANTHER" id="PTHR45982">
    <property type="entry name" value="REGULATOR OF CHROMOSOME CONDENSATION"/>
    <property type="match status" value="1"/>
</dbReference>
<evidence type="ECO:0000313" key="4">
    <source>
        <dbReference type="Proteomes" id="UP001054902"/>
    </source>
</evidence>
<keyword evidence="4" id="KW-1185">Reference proteome</keyword>
<comment type="caution">
    <text evidence="3">The sequence shown here is derived from an EMBL/GenBank/DDBJ whole genome shotgun (WGS) entry which is preliminary data.</text>
</comment>
<dbReference type="Proteomes" id="UP001054902">
    <property type="component" value="Unassembled WGS sequence"/>
</dbReference>
<dbReference type="Pfam" id="PF13540">
    <property type="entry name" value="RCC1_2"/>
    <property type="match status" value="1"/>
</dbReference>
<evidence type="ECO:0000259" key="2">
    <source>
        <dbReference type="Pfam" id="PF21722"/>
    </source>
</evidence>
<dbReference type="EMBL" id="BLLK01000047">
    <property type="protein sequence ID" value="GFH55188.1"/>
    <property type="molecule type" value="Genomic_DNA"/>
</dbReference>
<dbReference type="GO" id="GO:0005085">
    <property type="term" value="F:guanyl-nucleotide exchange factor activity"/>
    <property type="evidence" value="ECO:0007669"/>
    <property type="project" value="TreeGrafter"/>
</dbReference>
<proteinExistence type="predicted"/>
<gene>
    <name evidence="3" type="ORF">CTEN210_11664</name>
</gene>
<reference evidence="3 4" key="1">
    <citation type="journal article" date="2021" name="Sci. Rep.">
        <title>The genome of the diatom Chaetoceros tenuissimus carries an ancient integrated fragment of an extant virus.</title>
        <authorList>
            <person name="Hongo Y."/>
            <person name="Kimura K."/>
            <person name="Takaki Y."/>
            <person name="Yoshida Y."/>
            <person name="Baba S."/>
            <person name="Kobayashi G."/>
            <person name="Nagasaki K."/>
            <person name="Hano T."/>
            <person name="Tomaru Y."/>
        </authorList>
    </citation>
    <scope>NUCLEOTIDE SEQUENCE [LARGE SCALE GENOMIC DNA]</scope>
    <source>
        <strain evidence="3 4">NIES-3715</strain>
    </source>
</reference>
<dbReference type="Gene3D" id="2.130.10.30">
    <property type="entry name" value="Regulator of chromosome condensation 1/beta-lactamase-inhibitor protein II"/>
    <property type="match status" value="1"/>
</dbReference>
<evidence type="ECO:0000256" key="1">
    <source>
        <dbReference type="SAM" id="MobiDB-lite"/>
    </source>
</evidence>
<dbReference type="GO" id="GO:0005737">
    <property type="term" value="C:cytoplasm"/>
    <property type="evidence" value="ECO:0007669"/>
    <property type="project" value="TreeGrafter"/>
</dbReference>
<name>A0AAD3H9R5_9STRA</name>
<dbReference type="AlphaFoldDB" id="A0AAD3H9R5"/>
<protein>
    <recommendedName>
        <fullName evidence="2">Glycine-rich domain-containing protein</fullName>
    </recommendedName>
</protein>
<dbReference type="InterPro" id="IPR051553">
    <property type="entry name" value="Ran_GTPase-activating"/>
</dbReference>
<accession>A0AAD3H9R5</accession>
<feature type="domain" description="Glycine-rich" evidence="2">
    <location>
        <begin position="198"/>
        <end position="312"/>
    </location>
</feature>
<evidence type="ECO:0000313" key="3">
    <source>
        <dbReference type="EMBL" id="GFH55188.1"/>
    </source>
</evidence>
<dbReference type="PANTHER" id="PTHR45982:SF1">
    <property type="entry name" value="REGULATOR OF CHROMOSOME CONDENSATION"/>
    <property type="match status" value="1"/>
</dbReference>
<dbReference type="InterPro" id="IPR049304">
    <property type="entry name" value="Gly_rich_dom"/>
</dbReference>